<protein>
    <recommendedName>
        <fullName evidence="1">non-specific serine/threonine protein kinase</fullName>
        <ecNumber evidence="1">2.7.11.1</ecNumber>
    </recommendedName>
</protein>
<dbReference type="OrthoDB" id="1000803at2759"/>
<dbReference type="FunFam" id="3.30.200.20:FF:000910">
    <property type="entry name" value="Cysteine-rich receptor-like protein kinase 11"/>
    <property type="match status" value="1"/>
</dbReference>
<dbReference type="InterPro" id="IPR000719">
    <property type="entry name" value="Prot_kinase_dom"/>
</dbReference>
<dbReference type="STRING" id="93759.A0A1R3JIF0"/>
<evidence type="ECO:0000313" key="11">
    <source>
        <dbReference type="Proteomes" id="UP000187203"/>
    </source>
</evidence>
<dbReference type="GO" id="GO:0005524">
    <property type="term" value="F:ATP binding"/>
    <property type="evidence" value="ECO:0007669"/>
    <property type="project" value="UniProtKB-KW"/>
</dbReference>
<dbReference type="SUPFAM" id="SSF56112">
    <property type="entry name" value="Protein kinase-like (PK-like)"/>
    <property type="match status" value="1"/>
</dbReference>
<dbReference type="InterPro" id="IPR001245">
    <property type="entry name" value="Ser-Thr/Tyr_kinase_cat_dom"/>
</dbReference>
<evidence type="ECO:0000256" key="6">
    <source>
        <dbReference type="ARBA" id="ARBA00022840"/>
    </source>
</evidence>
<dbReference type="PROSITE" id="PS50011">
    <property type="entry name" value="PROTEIN_KINASE_DOM"/>
    <property type="match status" value="1"/>
</dbReference>
<dbReference type="EMBL" id="AWUE01015991">
    <property type="protein sequence ID" value="OMO94638.1"/>
    <property type="molecule type" value="Genomic_DNA"/>
</dbReference>
<dbReference type="GO" id="GO:0005886">
    <property type="term" value="C:plasma membrane"/>
    <property type="evidence" value="ECO:0007669"/>
    <property type="project" value="TreeGrafter"/>
</dbReference>
<keyword evidence="2" id="KW-0723">Serine/threonine-protein kinase</keyword>
<evidence type="ECO:0000259" key="9">
    <source>
        <dbReference type="PROSITE" id="PS50011"/>
    </source>
</evidence>
<dbReference type="Gene3D" id="1.10.510.10">
    <property type="entry name" value="Transferase(Phosphotransferase) domain 1"/>
    <property type="match status" value="2"/>
</dbReference>
<dbReference type="Gene3D" id="3.30.200.20">
    <property type="entry name" value="Phosphorylase Kinase, domain 1"/>
    <property type="match status" value="1"/>
</dbReference>
<keyword evidence="5" id="KW-0418">Kinase</keyword>
<evidence type="ECO:0000256" key="8">
    <source>
        <dbReference type="ARBA" id="ARBA00048679"/>
    </source>
</evidence>
<feature type="domain" description="Protein kinase" evidence="9">
    <location>
        <begin position="1"/>
        <end position="225"/>
    </location>
</feature>
<evidence type="ECO:0000256" key="2">
    <source>
        <dbReference type="ARBA" id="ARBA00022527"/>
    </source>
</evidence>
<comment type="catalytic activity">
    <reaction evidence="7">
        <text>L-threonyl-[protein] + ATP = O-phospho-L-threonyl-[protein] + ADP + H(+)</text>
        <dbReference type="Rhea" id="RHEA:46608"/>
        <dbReference type="Rhea" id="RHEA-COMP:11060"/>
        <dbReference type="Rhea" id="RHEA-COMP:11605"/>
        <dbReference type="ChEBI" id="CHEBI:15378"/>
        <dbReference type="ChEBI" id="CHEBI:30013"/>
        <dbReference type="ChEBI" id="CHEBI:30616"/>
        <dbReference type="ChEBI" id="CHEBI:61977"/>
        <dbReference type="ChEBI" id="CHEBI:456216"/>
        <dbReference type="EC" id="2.7.11.1"/>
    </reaction>
</comment>
<proteinExistence type="predicted"/>
<evidence type="ECO:0000256" key="5">
    <source>
        <dbReference type="ARBA" id="ARBA00022777"/>
    </source>
</evidence>
<keyword evidence="6" id="KW-0067">ATP-binding</keyword>
<comment type="catalytic activity">
    <reaction evidence="8">
        <text>L-seryl-[protein] + ATP = O-phospho-L-seryl-[protein] + ADP + H(+)</text>
        <dbReference type="Rhea" id="RHEA:17989"/>
        <dbReference type="Rhea" id="RHEA-COMP:9863"/>
        <dbReference type="Rhea" id="RHEA-COMP:11604"/>
        <dbReference type="ChEBI" id="CHEBI:15378"/>
        <dbReference type="ChEBI" id="CHEBI:29999"/>
        <dbReference type="ChEBI" id="CHEBI:30616"/>
        <dbReference type="ChEBI" id="CHEBI:83421"/>
        <dbReference type="ChEBI" id="CHEBI:456216"/>
        <dbReference type="EC" id="2.7.11.1"/>
    </reaction>
</comment>
<evidence type="ECO:0000313" key="10">
    <source>
        <dbReference type="EMBL" id="OMO94638.1"/>
    </source>
</evidence>
<gene>
    <name evidence="10" type="ORF">COLO4_16243</name>
</gene>
<dbReference type="PANTHER" id="PTHR27002">
    <property type="entry name" value="RECEPTOR-LIKE SERINE/THREONINE-PROTEIN KINASE SD1-8"/>
    <property type="match status" value="1"/>
</dbReference>
<comment type="caution">
    <text evidence="10">The sequence shown here is derived from an EMBL/GenBank/DDBJ whole genome shotgun (WGS) entry which is preliminary data.</text>
</comment>
<dbReference type="InterPro" id="IPR021820">
    <property type="entry name" value="S-locus_recpt_kinase_C"/>
</dbReference>
<keyword evidence="11" id="KW-1185">Reference proteome</keyword>
<evidence type="ECO:0000256" key="1">
    <source>
        <dbReference type="ARBA" id="ARBA00012513"/>
    </source>
</evidence>
<dbReference type="PANTHER" id="PTHR27002:SF950">
    <property type="entry name" value="PROTEIN KINASE DOMAIN-CONTAINING PROTEIN"/>
    <property type="match status" value="1"/>
</dbReference>
<evidence type="ECO:0000256" key="4">
    <source>
        <dbReference type="ARBA" id="ARBA00022741"/>
    </source>
</evidence>
<keyword evidence="3" id="KW-0808">Transferase</keyword>
<organism evidence="10 11">
    <name type="scientific">Corchorus olitorius</name>
    <dbReference type="NCBI Taxonomy" id="93759"/>
    <lineage>
        <taxon>Eukaryota</taxon>
        <taxon>Viridiplantae</taxon>
        <taxon>Streptophyta</taxon>
        <taxon>Embryophyta</taxon>
        <taxon>Tracheophyta</taxon>
        <taxon>Spermatophyta</taxon>
        <taxon>Magnoliopsida</taxon>
        <taxon>eudicotyledons</taxon>
        <taxon>Gunneridae</taxon>
        <taxon>Pentapetalae</taxon>
        <taxon>rosids</taxon>
        <taxon>malvids</taxon>
        <taxon>Malvales</taxon>
        <taxon>Malvaceae</taxon>
        <taxon>Grewioideae</taxon>
        <taxon>Apeibeae</taxon>
        <taxon>Corchorus</taxon>
    </lineage>
</organism>
<dbReference type="Proteomes" id="UP000187203">
    <property type="component" value="Unassembled WGS sequence"/>
</dbReference>
<evidence type="ECO:0000256" key="7">
    <source>
        <dbReference type="ARBA" id="ARBA00047899"/>
    </source>
</evidence>
<accession>A0A1R3JIF0</accession>
<dbReference type="GO" id="GO:0004674">
    <property type="term" value="F:protein serine/threonine kinase activity"/>
    <property type="evidence" value="ECO:0007669"/>
    <property type="project" value="UniProtKB-KW"/>
</dbReference>
<dbReference type="FunFam" id="1.10.510.10:FF:001023">
    <property type="entry name" value="Os07g0541700 protein"/>
    <property type="match status" value="1"/>
</dbReference>
<dbReference type="AlphaFoldDB" id="A0A1R3JIF0"/>
<dbReference type="InterPro" id="IPR011009">
    <property type="entry name" value="Kinase-like_dom_sf"/>
</dbReference>
<dbReference type="EC" id="2.7.11.1" evidence="1"/>
<evidence type="ECO:0000256" key="3">
    <source>
        <dbReference type="ARBA" id="ARBA00022679"/>
    </source>
</evidence>
<sequence>MTNKLGQGGFGPVYKGKLHDGKHVAVKRLSSSSGQGIEEFKNEVVLISKLQHRNLVRLFGYCTERDERILIYEFMANKSLDTFLFDPTKRAELDWPKRFNIIQGVARGLLYLHRDSCLRVIHRDLKAWQLWYENKELELLDETLGDSFSPSEVTRCIHVALLCVQDHVEDRPNMSAVVSMFSSEGKLPQPKQPTFTFQSRMFSERSDSIPVWSPCEVTESVLQGR</sequence>
<dbReference type="Pfam" id="PF11883">
    <property type="entry name" value="DUF3403"/>
    <property type="match status" value="1"/>
</dbReference>
<keyword evidence="4" id="KW-0547">Nucleotide-binding</keyword>
<name>A0A1R3JIF0_9ROSI</name>
<reference evidence="11" key="1">
    <citation type="submission" date="2013-09" db="EMBL/GenBank/DDBJ databases">
        <title>Corchorus olitorius genome sequencing.</title>
        <authorList>
            <person name="Alam M."/>
            <person name="Haque M.S."/>
            <person name="Islam M.S."/>
            <person name="Emdad E.M."/>
            <person name="Islam M.M."/>
            <person name="Ahmed B."/>
            <person name="Halim A."/>
            <person name="Hossen Q.M.M."/>
            <person name="Hossain M.Z."/>
            <person name="Ahmed R."/>
            <person name="Khan M.M."/>
            <person name="Islam R."/>
            <person name="Rashid M.M."/>
            <person name="Khan S.A."/>
            <person name="Rahman M.S."/>
            <person name="Alam M."/>
            <person name="Yahiya A.S."/>
            <person name="Khan M.S."/>
            <person name="Azam M.S."/>
            <person name="Haque T."/>
            <person name="Lashkar M.Z.H."/>
            <person name="Akhand A.I."/>
            <person name="Morshed G."/>
            <person name="Roy S."/>
            <person name="Uddin K.S."/>
            <person name="Rabeya T."/>
            <person name="Hossain A.S."/>
            <person name="Chowdhury A."/>
            <person name="Snigdha A.R."/>
            <person name="Mortoza M.S."/>
            <person name="Matin S.A."/>
            <person name="Hoque S.M.E."/>
            <person name="Islam M.K."/>
            <person name="Roy D.K."/>
            <person name="Haider R."/>
            <person name="Moosa M.M."/>
            <person name="Elias S.M."/>
            <person name="Hasan A.M."/>
            <person name="Jahan S."/>
            <person name="Shafiuddin M."/>
            <person name="Mahmood N."/>
            <person name="Shommy N.S."/>
        </authorList>
    </citation>
    <scope>NUCLEOTIDE SEQUENCE [LARGE SCALE GENOMIC DNA]</scope>
    <source>
        <strain evidence="11">cv. O-4</strain>
    </source>
</reference>
<dbReference type="Pfam" id="PF07714">
    <property type="entry name" value="PK_Tyr_Ser-Thr"/>
    <property type="match status" value="1"/>
</dbReference>